<dbReference type="SUPFAM" id="SSF52540">
    <property type="entry name" value="P-loop containing nucleoside triphosphate hydrolases"/>
    <property type="match status" value="1"/>
</dbReference>
<dbReference type="GO" id="GO:0005524">
    <property type="term" value="F:ATP binding"/>
    <property type="evidence" value="ECO:0007669"/>
    <property type="project" value="UniProtKB-KW"/>
</dbReference>
<dbReference type="OrthoDB" id="134712at2"/>
<dbReference type="InterPro" id="IPR036388">
    <property type="entry name" value="WH-like_DNA-bd_sf"/>
</dbReference>
<keyword evidence="1" id="KW-0547">Nucleotide-binding</keyword>
<dbReference type="PROSITE" id="PS50043">
    <property type="entry name" value="HTH_LUXR_2"/>
    <property type="match status" value="1"/>
</dbReference>
<dbReference type="SUPFAM" id="SSF48452">
    <property type="entry name" value="TPR-like"/>
    <property type="match status" value="2"/>
</dbReference>
<keyword evidence="5" id="KW-1185">Reference proteome</keyword>
<evidence type="ECO:0000256" key="2">
    <source>
        <dbReference type="ARBA" id="ARBA00022840"/>
    </source>
</evidence>
<organism evidence="4 5">
    <name type="scientific">Saccharomonospora cyanea NA-134</name>
    <dbReference type="NCBI Taxonomy" id="882082"/>
    <lineage>
        <taxon>Bacteria</taxon>
        <taxon>Bacillati</taxon>
        <taxon>Actinomycetota</taxon>
        <taxon>Actinomycetes</taxon>
        <taxon>Pseudonocardiales</taxon>
        <taxon>Pseudonocardiaceae</taxon>
        <taxon>Saccharomonospora</taxon>
    </lineage>
</organism>
<dbReference type="AlphaFoldDB" id="H5XNU1"/>
<dbReference type="InterPro" id="IPR041664">
    <property type="entry name" value="AAA_16"/>
</dbReference>
<dbReference type="PRINTS" id="PR00038">
    <property type="entry name" value="HTHLUXR"/>
</dbReference>
<dbReference type="Gene3D" id="3.40.50.300">
    <property type="entry name" value="P-loop containing nucleotide triphosphate hydrolases"/>
    <property type="match status" value="1"/>
</dbReference>
<dbReference type="InterPro" id="IPR011990">
    <property type="entry name" value="TPR-like_helical_dom_sf"/>
</dbReference>
<dbReference type="InterPro" id="IPR027417">
    <property type="entry name" value="P-loop_NTPase"/>
</dbReference>
<dbReference type="GO" id="GO:0004016">
    <property type="term" value="F:adenylate cyclase activity"/>
    <property type="evidence" value="ECO:0007669"/>
    <property type="project" value="TreeGrafter"/>
</dbReference>
<dbReference type="PROSITE" id="PS00622">
    <property type="entry name" value="HTH_LUXR_1"/>
    <property type="match status" value="1"/>
</dbReference>
<dbReference type="PANTHER" id="PTHR16305:SF35">
    <property type="entry name" value="TRANSCRIPTIONAL ACTIVATOR DOMAIN"/>
    <property type="match status" value="1"/>
</dbReference>
<dbReference type="InterPro" id="IPR000792">
    <property type="entry name" value="Tscrpt_reg_LuxR_C"/>
</dbReference>
<dbReference type="Gene3D" id="1.10.10.10">
    <property type="entry name" value="Winged helix-like DNA-binding domain superfamily/Winged helix DNA-binding domain"/>
    <property type="match status" value="1"/>
</dbReference>
<name>H5XNU1_9PSEU</name>
<dbReference type="EMBL" id="CM001440">
    <property type="protein sequence ID" value="EHR62148.1"/>
    <property type="molecule type" value="Genomic_DNA"/>
</dbReference>
<reference evidence="4 5" key="1">
    <citation type="submission" date="2011-11" db="EMBL/GenBank/DDBJ databases">
        <title>The Noncontiguous Finished sequence of Saccharomonospora cyanea NA-134.</title>
        <authorList>
            <consortium name="US DOE Joint Genome Institute"/>
            <person name="Lucas S."/>
            <person name="Han J."/>
            <person name="Lapidus A."/>
            <person name="Cheng J.-F."/>
            <person name="Goodwin L."/>
            <person name="Pitluck S."/>
            <person name="Peters L."/>
            <person name="Ovchinnikova G."/>
            <person name="Lu M."/>
            <person name="Detter J.C."/>
            <person name="Han C."/>
            <person name="Tapia R."/>
            <person name="Land M."/>
            <person name="Hauser L."/>
            <person name="Kyrpides N."/>
            <person name="Ivanova N."/>
            <person name="Pagani I."/>
            <person name="Brambilla E.-M."/>
            <person name="Klenk H.-P."/>
            <person name="Woyke T."/>
        </authorList>
    </citation>
    <scope>NUCLEOTIDE SEQUENCE [LARGE SCALE GENOMIC DNA]</scope>
    <source>
        <strain evidence="4 5">NA-134</strain>
    </source>
</reference>
<proteinExistence type="predicted"/>
<dbReference type="PANTHER" id="PTHR16305">
    <property type="entry name" value="TESTICULAR SOLUBLE ADENYLYL CYCLASE"/>
    <property type="match status" value="1"/>
</dbReference>
<dbReference type="GO" id="GO:0006355">
    <property type="term" value="P:regulation of DNA-templated transcription"/>
    <property type="evidence" value="ECO:0007669"/>
    <property type="project" value="InterPro"/>
</dbReference>
<dbReference type="Proteomes" id="UP000002791">
    <property type="component" value="Chromosome"/>
</dbReference>
<accession>H5XNU1</accession>
<keyword evidence="2" id="KW-0067">ATP-binding</keyword>
<evidence type="ECO:0000313" key="5">
    <source>
        <dbReference type="Proteomes" id="UP000002791"/>
    </source>
</evidence>
<dbReference type="SUPFAM" id="SSF46894">
    <property type="entry name" value="C-terminal effector domain of the bipartite response regulators"/>
    <property type="match status" value="1"/>
</dbReference>
<dbReference type="SMART" id="SM00421">
    <property type="entry name" value="HTH_LUXR"/>
    <property type="match status" value="1"/>
</dbReference>
<dbReference type="Gene3D" id="1.25.40.10">
    <property type="entry name" value="Tetratricopeptide repeat domain"/>
    <property type="match status" value="1"/>
</dbReference>
<feature type="domain" description="HTH luxR-type" evidence="3">
    <location>
        <begin position="932"/>
        <end position="997"/>
    </location>
</feature>
<dbReference type="Pfam" id="PF13191">
    <property type="entry name" value="AAA_16"/>
    <property type="match status" value="1"/>
</dbReference>
<gene>
    <name evidence="4" type="ORF">SaccyDRAFT_3313</name>
</gene>
<evidence type="ECO:0000313" key="4">
    <source>
        <dbReference type="EMBL" id="EHR62148.1"/>
    </source>
</evidence>
<dbReference type="GO" id="GO:0005737">
    <property type="term" value="C:cytoplasm"/>
    <property type="evidence" value="ECO:0007669"/>
    <property type="project" value="TreeGrafter"/>
</dbReference>
<evidence type="ECO:0000256" key="1">
    <source>
        <dbReference type="ARBA" id="ARBA00022741"/>
    </source>
</evidence>
<protein>
    <submittedName>
        <fullName evidence="4">Transcriptional regulator, luxR family</fullName>
    </submittedName>
</protein>
<dbReference type="STRING" id="882082.SaccyDRAFT_3313"/>
<dbReference type="CDD" id="cd06170">
    <property type="entry name" value="LuxR_C_like"/>
    <property type="match status" value="1"/>
</dbReference>
<dbReference type="eggNOG" id="COG2909">
    <property type="taxonomic scope" value="Bacteria"/>
</dbReference>
<dbReference type="GO" id="GO:0003677">
    <property type="term" value="F:DNA binding"/>
    <property type="evidence" value="ECO:0007669"/>
    <property type="project" value="InterPro"/>
</dbReference>
<sequence>MALVPRLGLTLPLVGRVEQLRRLRAALADIERTRGRGVLLAGDAGVGKTRLLAELTADAAGRGHLVLTGRCLDLYEGGLPYLPFTEALGTLAASGDPDVADAVAAWPALSTLVSQVSAGAGRQEVSARPAASEQDVHRVRTEHDLGQLRLFDAVLGVLSELARRRPVVLVVEDLHWADGATRDLLSFLVGRLGGRRLLVVASYRAEEVHRRHPLRPLLAELVRSAAVERVDVPPLSDDETRAFLTSLAERPLSPDTLDRLVRRCEGNPFFAEELVAAGVSADDVPDGLADVLLTRLERLSPETRRVLRAVSVASVDVADTAVAEVAGVGELDVEETLREAVHHHVLVIEQGCYRFRHALLREAVYHDLLPGERSRMHAAYAARIRALPPSRGSDARLAYHSLRSRDLPTALAALVRAADEAEQLGAPGSALRHVEQALEIWDAVPAERRPPECHETTLLLSASELAARSGEPERAIAFAREAVRLVDGSPVVRQAAIWRRLAEALMTLEGTYDEAVEAIDRAWDLVADGEPCTEQAWVLATRAQVLRGVGRLDDAERSARMAADAAKAAGAGAPHAAALTIQGVLADIRGDVDTARALLRQAEREALEVGALDVELRAGYYRALSHDDRAELDEALRGYRHTAERAAESGLTWSPLGISARTRLLVLRYTTGDWPDDTERDRPEPGVSDLVTAILQSTWLHLLVARGRFDDADRVLELLSPQDGDRRGVDLWVVGAAAAGGAELAYWRGEYRKAVDVVAEGMERAQRLFPDGLVGIRIGALGIEASAAWAAEARRRGHVDGVKEAVEAGTALMERVRRTLDEGVPRDGTLGPEARAWFARARAAASGLEGPADPALWEEAVTEFGFGAVYEQALCRRHLAEALLQAGEPDRAAAALTETHRLARRLGARPLREAVEDLARRARIDLPGTRPRRDGVDPLTARERAVLERVAAGLTNRQVGEQLYISEKTVSVHLSRVMAKLGASRRAEAVAIAYDRGLLTPEAETP</sequence>
<dbReference type="Pfam" id="PF00196">
    <property type="entry name" value="GerE"/>
    <property type="match status" value="1"/>
</dbReference>
<dbReference type="HOGENOM" id="CLU_006850_0_2_11"/>
<evidence type="ECO:0000259" key="3">
    <source>
        <dbReference type="PROSITE" id="PS50043"/>
    </source>
</evidence>
<dbReference type="InterPro" id="IPR016032">
    <property type="entry name" value="Sig_transdc_resp-reg_C-effctor"/>
</dbReference>
<dbReference type="RefSeq" id="WP_005457711.1">
    <property type="nucleotide sequence ID" value="NZ_CM001440.1"/>
</dbReference>